<organism evidence="3 4">
    <name type="scientific">Coprobacter fastidiosus</name>
    <dbReference type="NCBI Taxonomy" id="1099853"/>
    <lineage>
        <taxon>Bacteria</taxon>
        <taxon>Pseudomonadati</taxon>
        <taxon>Bacteroidota</taxon>
        <taxon>Bacteroidia</taxon>
        <taxon>Bacteroidales</taxon>
        <taxon>Barnesiellaceae</taxon>
        <taxon>Coprobacter</taxon>
    </lineage>
</organism>
<evidence type="ECO:0000256" key="1">
    <source>
        <dbReference type="SAM" id="Phobius"/>
    </source>
</evidence>
<dbReference type="AlphaFoldDB" id="A0A316R2D7"/>
<dbReference type="Proteomes" id="UP000262954">
    <property type="component" value="Unassembled WGS sequence"/>
</dbReference>
<dbReference type="Pfam" id="PF14317">
    <property type="entry name" value="YcxB"/>
    <property type="match status" value="1"/>
</dbReference>
<feature type="transmembrane region" description="Helical" evidence="1">
    <location>
        <begin position="73"/>
        <end position="93"/>
    </location>
</feature>
<name>A0A316R2D7_9BACT</name>
<feature type="transmembrane region" description="Helical" evidence="1">
    <location>
        <begin position="51"/>
        <end position="67"/>
    </location>
</feature>
<reference evidence="3 4" key="1">
    <citation type="journal article" date="2018" name="Nat. Biotechnol.">
        <title>A standardized bacterial taxonomy based on genome phylogeny substantially revises the tree of life.</title>
        <authorList>
            <person name="Parks D.H."/>
            <person name="Chuvochina M."/>
            <person name="Waite D.W."/>
            <person name="Rinke C."/>
            <person name="Skarshewski A."/>
            <person name="Chaumeil P.A."/>
            <person name="Hugenholtz P."/>
        </authorList>
    </citation>
    <scope>NUCLEOTIDE SEQUENCE [LARGE SCALE GENOMIC DNA]</scope>
    <source>
        <strain evidence="3">UBA11482</strain>
    </source>
</reference>
<evidence type="ECO:0000313" key="4">
    <source>
        <dbReference type="Proteomes" id="UP000262954"/>
    </source>
</evidence>
<feature type="domain" description="YcxB-like C-terminal" evidence="2">
    <location>
        <begin position="123"/>
        <end position="166"/>
    </location>
</feature>
<dbReference type="InterPro" id="IPR025588">
    <property type="entry name" value="YcxB-like_C"/>
</dbReference>
<comment type="caution">
    <text evidence="3">The sequence shown here is derived from an EMBL/GenBank/DDBJ whole genome shotgun (WGS) entry which is preliminary data.</text>
</comment>
<proteinExistence type="predicted"/>
<evidence type="ECO:0000313" key="3">
    <source>
        <dbReference type="EMBL" id="HBJ09565.1"/>
    </source>
</evidence>
<keyword evidence="1" id="KW-0812">Transmembrane</keyword>
<keyword evidence="1" id="KW-1133">Transmembrane helix</keyword>
<keyword evidence="1" id="KW-0472">Membrane</keyword>
<gene>
    <name evidence="3" type="ORF">DDY73_11245</name>
</gene>
<dbReference type="RefSeq" id="WP_009317423.1">
    <property type="nucleotide sequence ID" value="NZ_CABKQP010000002.1"/>
</dbReference>
<evidence type="ECO:0000259" key="2">
    <source>
        <dbReference type="Pfam" id="PF14317"/>
    </source>
</evidence>
<sequence length="187" mass="22993">MIGESDLGKYFYLYPHNFIIRTYIEVIVTQPYKISGERYLKLLFRQYWKRNWGWFLLPVFILLALAFHTSDVIYVIVILVFGAFPFLLLNAYFKIATRPHNRFLLLEKQLDMDNEQMIFHFEDDKTETVRWSDIINAEPFSSYYLLYLDKNRFFYIPKNIFCNDEDRIWFEREILFKIMYRNRQNIP</sequence>
<accession>A0A316R2D7</accession>
<protein>
    <submittedName>
        <fullName evidence="3">YcxB family protein</fullName>
    </submittedName>
</protein>
<dbReference type="EMBL" id="DNWC01000145">
    <property type="protein sequence ID" value="HBJ09565.1"/>
    <property type="molecule type" value="Genomic_DNA"/>
</dbReference>